<evidence type="ECO:0008006" key="3">
    <source>
        <dbReference type="Google" id="ProtNLM"/>
    </source>
</evidence>
<dbReference type="PANTHER" id="PTHR46060">
    <property type="entry name" value="MARINER MOS1 TRANSPOSASE-LIKE PROTEIN"/>
    <property type="match status" value="1"/>
</dbReference>
<dbReference type="PANTHER" id="PTHR46060:SF1">
    <property type="entry name" value="MARINER MOS1 TRANSPOSASE-LIKE PROTEIN"/>
    <property type="match status" value="1"/>
</dbReference>
<accession>A0ABQ8S4Y2</accession>
<keyword evidence="2" id="KW-1185">Reference proteome</keyword>
<proteinExistence type="predicted"/>
<dbReference type="InterPro" id="IPR036397">
    <property type="entry name" value="RNaseH_sf"/>
</dbReference>
<dbReference type="InterPro" id="IPR052709">
    <property type="entry name" value="Transposase-MT_Hybrid"/>
</dbReference>
<dbReference type="Proteomes" id="UP001148838">
    <property type="component" value="Unassembled WGS sequence"/>
</dbReference>
<comment type="caution">
    <text evidence="1">The sequence shown here is derived from an EMBL/GenBank/DDBJ whole genome shotgun (WGS) entry which is preliminary data.</text>
</comment>
<reference evidence="1 2" key="1">
    <citation type="journal article" date="2022" name="Allergy">
        <title>Genome assembly and annotation of Periplaneta americana reveal a comprehensive cockroach allergen profile.</title>
        <authorList>
            <person name="Wang L."/>
            <person name="Xiong Q."/>
            <person name="Saelim N."/>
            <person name="Wang L."/>
            <person name="Nong W."/>
            <person name="Wan A.T."/>
            <person name="Shi M."/>
            <person name="Liu X."/>
            <person name="Cao Q."/>
            <person name="Hui J.H.L."/>
            <person name="Sookrung N."/>
            <person name="Leung T.F."/>
            <person name="Tungtrongchitr A."/>
            <person name="Tsui S.K.W."/>
        </authorList>
    </citation>
    <scope>NUCLEOTIDE SEQUENCE [LARGE SCALE GENOMIC DNA]</scope>
    <source>
        <strain evidence="1">PWHHKU_190912</strain>
    </source>
</reference>
<protein>
    <recommendedName>
        <fullName evidence="3">Mariner Mos1 transposase</fullName>
    </recommendedName>
</protein>
<gene>
    <name evidence="1" type="ORF">ANN_26004</name>
</gene>
<evidence type="ECO:0000313" key="1">
    <source>
        <dbReference type="EMBL" id="KAJ4429008.1"/>
    </source>
</evidence>
<dbReference type="Gene3D" id="3.30.420.10">
    <property type="entry name" value="Ribonuclease H-like superfamily/Ribonuclease H"/>
    <property type="match status" value="1"/>
</dbReference>
<dbReference type="EMBL" id="JAJSOF020000036">
    <property type="protein sequence ID" value="KAJ4429008.1"/>
    <property type="molecule type" value="Genomic_DNA"/>
</dbReference>
<organism evidence="1 2">
    <name type="scientific">Periplaneta americana</name>
    <name type="common">American cockroach</name>
    <name type="synonym">Blatta americana</name>
    <dbReference type="NCBI Taxonomy" id="6978"/>
    <lineage>
        <taxon>Eukaryota</taxon>
        <taxon>Metazoa</taxon>
        <taxon>Ecdysozoa</taxon>
        <taxon>Arthropoda</taxon>
        <taxon>Hexapoda</taxon>
        <taxon>Insecta</taxon>
        <taxon>Pterygota</taxon>
        <taxon>Neoptera</taxon>
        <taxon>Polyneoptera</taxon>
        <taxon>Dictyoptera</taxon>
        <taxon>Blattodea</taxon>
        <taxon>Blattoidea</taxon>
        <taxon>Blattidae</taxon>
        <taxon>Blattinae</taxon>
        <taxon>Periplaneta</taxon>
    </lineage>
</organism>
<name>A0ABQ8S4Y2_PERAM</name>
<evidence type="ECO:0000313" key="2">
    <source>
        <dbReference type="Proteomes" id="UP001148838"/>
    </source>
</evidence>
<sequence length="314" mass="36773">MWHEVVVHKNTFRDCVKYHHLRLVPRRKRRHLVVQNPIILHDNARSPTAAAVKDLLRRWQWKILEHPPYSPDMSQYDYDLSAKVKEQLRKVINKGGDYIEGTFTALGIALYRPSFLRSVELPRAATKAKGHKHRVRHTRRCCYVRRAANTNHRKQDYKAAAMSRMCEFEGESFISERLAQRWLQRFYNGEGDIEALQIPERPKNPFLERIRKRRVTSRRRLAQSCFRCGHHAFRLAHQGPTMGCIMCKPRIRYQKERNLVASTSLGPKLHAEHIDLPAWVAVPHLPMFGKSSSGCRRGRKEVHPAAHLVLLFVY</sequence>